<dbReference type="PANTHER" id="PTHR48081:SF33">
    <property type="entry name" value="KYNURENINE FORMAMIDASE"/>
    <property type="match status" value="1"/>
</dbReference>
<evidence type="ECO:0000259" key="2">
    <source>
        <dbReference type="Pfam" id="PF20434"/>
    </source>
</evidence>
<dbReference type="InterPro" id="IPR049492">
    <property type="entry name" value="BD-FAE-like_dom"/>
</dbReference>
<reference evidence="3 4" key="1">
    <citation type="submission" date="2017-03" db="EMBL/GenBank/DDBJ databases">
        <authorList>
            <person name="Afonso C.L."/>
            <person name="Miller P.J."/>
            <person name="Scott M.A."/>
            <person name="Spackman E."/>
            <person name="Goraichik I."/>
            <person name="Dimitrov K.M."/>
            <person name="Suarez D.L."/>
            <person name="Swayne D.E."/>
        </authorList>
    </citation>
    <scope>NUCLEOTIDE SEQUENCE [LARGE SCALE GENOMIC DNA]</scope>
    <source>
        <strain evidence="3">SB41UT1</strain>
    </source>
</reference>
<dbReference type="AlphaFoldDB" id="A0A1X7AG53"/>
<dbReference type="InterPro" id="IPR029058">
    <property type="entry name" value="AB_hydrolase_fold"/>
</dbReference>
<organism evidence="3 4">
    <name type="scientific">Parendozoicomonas haliclonae</name>
    <dbReference type="NCBI Taxonomy" id="1960125"/>
    <lineage>
        <taxon>Bacteria</taxon>
        <taxon>Pseudomonadati</taxon>
        <taxon>Pseudomonadota</taxon>
        <taxon>Gammaproteobacteria</taxon>
        <taxon>Oceanospirillales</taxon>
        <taxon>Endozoicomonadaceae</taxon>
        <taxon>Parendozoicomonas</taxon>
    </lineage>
</organism>
<dbReference type="Gene3D" id="3.40.50.1820">
    <property type="entry name" value="alpha/beta hydrolase"/>
    <property type="match status" value="1"/>
</dbReference>
<gene>
    <name evidence="3" type="ORF">EHSB41UT_00861</name>
</gene>
<dbReference type="SUPFAM" id="SSF53474">
    <property type="entry name" value="alpha/beta-Hydrolases"/>
    <property type="match status" value="1"/>
</dbReference>
<keyword evidence="4" id="KW-1185">Reference proteome</keyword>
<evidence type="ECO:0000256" key="1">
    <source>
        <dbReference type="ARBA" id="ARBA00022801"/>
    </source>
</evidence>
<sequence>MISHLSREELIREYSPSSQCPESVEYYLSRYRQLSQRARNTLKVYENLSYGDKRDNILDLFPPVQRGSPLVVFIHGGYWQETDHKTAAMMAENCIASGYGFAALHYTLAPEGSIDEMIGECEKALFWLAQESATYGFFTANIRLIGHSAGAHLVAMMLTRSGKRFQSAGVRIDKAILISGIYDLRPILQTPVNGALGLLRDDIEPLSPIYHLPPKNITYEIVVSEHDTTEFIRQSFYYAELLRCNGYQARFRIVGNHNHFDVLMADNLI</sequence>
<name>A0A1X7AG53_9GAMM</name>
<dbReference type="InterPro" id="IPR050300">
    <property type="entry name" value="GDXG_lipolytic_enzyme"/>
</dbReference>
<dbReference type="OrthoDB" id="9771666at2"/>
<accession>A0A1X7AG53</accession>
<dbReference type="Pfam" id="PF20434">
    <property type="entry name" value="BD-FAE"/>
    <property type="match status" value="1"/>
</dbReference>
<evidence type="ECO:0000313" key="4">
    <source>
        <dbReference type="Proteomes" id="UP000196573"/>
    </source>
</evidence>
<dbReference type="RefSeq" id="WP_087107258.1">
    <property type="nucleotide sequence ID" value="NZ_CBCSCN010000001.1"/>
</dbReference>
<evidence type="ECO:0000313" key="3">
    <source>
        <dbReference type="EMBL" id="SMA38260.1"/>
    </source>
</evidence>
<protein>
    <submittedName>
        <fullName evidence="3">Acetyl esterase</fullName>
    </submittedName>
</protein>
<dbReference type="Proteomes" id="UP000196573">
    <property type="component" value="Unassembled WGS sequence"/>
</dbReference>
<keyword evidence="1" id="KW-0378">Hydrolase</keyword>
<dbReference type="GO" id="GO:0016787">
    <property type="term" value="F:hydrolase activity"/>
    <property type="evidence" value="ECO:0007669"/>
    <property type="project" value="UniProtKB-KW"/>
</dbReference>
<proteinExistence type="predicted"/>
<dbReference type="PANTHER" id="PTHR48081">
    <property type="entry name" value="AB HYDROLASE SUPERFAMILY PROTEIN C4A8.06C"/>
    <property type="match status" value="1"/>
</dbReference>
<feature type="domain" description="BD-FAE-like" evidence="2">
    <location>
        <begin position="59"/>
        <end position="166"/>
    </location>
</feature>
<dbReference type="EMBL" id="FWPT01000002">
    <property type="protein sequence ID" value="SMA38260.1"/>
    <property type="molecule type" value="Genomic_DNA"/>
</dbReference>